<dbReference type="CDD" id="cd11386">
    <property type="entry name" value="MCP_signal"/>
    <property type="match status" value="1"/>
</dbReference>
<protein>
    <submittedName>
        <fullName evidence="6">Methyl-accepting chemotaxis sensory transducer with Pas/Pac sensor</fullName>
    </submittedName>
</protein>
<evidence type="ECO:0000313" key="7">
    <source>
        <dbReference type="Proteomes" id="UP000183018"/>
    </source>
</evidence>
<dbReference type="Gene3D" id="3.30.450.20">
    <property type="entry name" value="PAS domain"/>
    <property type="match status" value="2"/>
</dbReference>
<organism evidence="6 7">
    <name type="scientific">Phytopseudomonas argentinensis</name>
    <dbReference type="NCBI Taxonomy" id="289370"/>
    <lineage>
        <taxon>Bacteria</taxon>
        <taxon>Pseudomonadati</taxon>
        <taxon>Pseudomonadota</taxon>
        <taxon>Gammaproteobacteria</taxon>
        <taxon>Pseudomonadales</taxon>
        <taxon>Pseudomonadaceae</taxon>
        <taxon>Phytopseudomonas</taxon>
    </lineage>
</organism>
<dbReference type="AlphaFoldDB" id="A0A1I3GKN4"/>
<dbReference type="SMART" id="SM00086">
    <property type="entry name" value="PAC"/>
    <property type="match status" value="2"/>
</dbReference>
<keyword evidence="1" id="KW-0808">Transferase</keyword>
<dbReference type="PROSITE" id="PS50112">
    <property type="entry name" value="PAS"/>
    <property type="match status" value="1"/>
</dbReference>
<dbReference type="CDD" id="cd00130">
    <property type="entry name" value="PAS"/>
    <property type="match status" value="2"/>
</dbReference>
<keyword evidence="7" id="KW-1185">Reference proteome</keyword>
<dbReference type="RefSeq" id="WP_074879717.1">
    <property type="nucleotide sequence ID" value="NZ_FORC01000001.1"/>
</dbReference>
<dbReference type="SMART" id="SM00283">
    <property type="entry name" value="MA"/>
    <property type="match status" value="1"/>
</dbReference>
<dbReference type="STRING" id="289370.SAMN05216602_0153"/>
<name>A0A1I3GKN4_9GAMM</name>
<evidence type="ECO:0000256" key="2">
    <source>
        <dbReference type="PROSITE-ProRule" id="PRU00284"/>
    </source>
</evidence>
<dbReference type="Pfam" id="PF00015">
    <property type="entry name" value="MCPsignal"/>
    <property type="match status" value="1"/>
</dbReference>
<dbReference type="GO" id="GO:0006935">
    <property type="term" value="P:chemotaxis"/>
    <property type="evidence" value="ECO:0007669"/>
    <property type="project" value="UniProtKB-ARBA"/>
</dbReference>
<gene>
    <name evidence="6" type="ORF">SAMN05216602_0153</name>
</gene>
<dbReference type="PANTHER" id="PTHR24422">
    <property type="entry name" value="CHEMOTAXIS PROTEIN METHYLTRANSFERASE"/>
    <property type="match status" value="1"/>
</dbReference>
<feature type="domain" description="PAC" evidence="5">
    <location>
        <begin position="211"/>
        <end position="266"/>
    </location>
</feature>
<dbReference type="SUPFAM" id="SSF58104">
    <property type="entry name" value="Methyl-accepting chemotaxis protein (MCP) signaling domain"/>
    <property type="match status" value="1"/>
</dbReference>
<dbReference type="GO" id="GO:0016301">
    <property type="term" value="F:kinase activity"/>
    <property type="evidence" value="ECO:0007669"/>
    <property type="project" value="UniProtKB-KW"/>
</dbReference>
<dbReference type="InterPro" id="IPR035965">
    <property type="entry name" value="PAS-like_dom_sf"/>
</dbReference>
<keyword evidence="1" id="KW-0418">Kinase</keyword>
<dbReference type="PANTHER" id="PTHR24422:SF10">
    <property type="entry name" value="CHEMOTAXIS PROTEIN METHYLTRANSFERASE 2"/>
    <property type="match status" value="1"/>
</dbReference>
<dbReference type="GO" id="GO:0007165">
    <property type="term" value="P:signal transduction"/>
    <property type="evidence" value="ECO:0007669"/>
    <property type="project" value="UniProtKB-KW"/>
</dbReference>
<dbReference type="SMART" id="SM00091">
    <property type="entry name" value="PAS"/>
    <property type="match status" value="2"/>
</dbReference>
<dbReference type="NCBIfam" id="TIGR00229">
    <property type="entry name" value="sensory_box"/>
    <property type="match status" value="2"/>
</dbReference>
<dbReference type="InterPro" id="IPR001610">
    <property type="entry name" value="PAC"/>
</dbReference>
<dbReference type="SUPFAM" id="SSF55785">
    <property type="entry name" value="PYP-like sensor domain (PAS domain)"/>
    <property type="match status" value="2"/>
</dbReference>
<feature type="domain" description="PAC" evidence="5">
    <location>
        <begin position="90"/>
        <end position="144"/>
    </location>
</feature>
<evidence type="ECO:0000313" key="6">
    <source>
        <dbReference type="EMBL" id="SFI23762.1"/>
    </source>
</evidence>
<evidence type="ECO:0000256" key="1">
    <source>
        <dbReference type="ARBA" id="ARBA00022777"/>
    </source>
</evidence>
<dbReference type="InterPro" id="IPR004089">
    <property type="entry name" value="MCPsignal_dom"/>
</dbReference>
<dbReference type="EMBL" id="FORC01000001">
    <property type="protein sequence ID" value="SFI23762.1"/>
    <property type="molecule type" value="Genomic_DNA"/>
</dbReference>
<dbReference type="GO" id="GO:0016020">
    <property type="term" value="C:membrane"/>
    <property type="evidence" value="ECO:0007669"/>
    <property type="project" value="InterPro"/>
</dbReference>
<dbReference type="InterPro" id="IPR013655">
    <property type="entry name" value="PAS_fold_3"/>
</dbReference>
<feature type="domain" description="PAS" evidence="4">
    <location>
        <begin position="39"/>
        <end position="63"/>
    </location>
</feature>
<dbReference type="PROSITE" id="PS50111">
    <property type="entry name" value="CHEMOTAXIS_TRANSDUC_2"/>
    <property type="match status" value="1"/>
</dbReference>
<evidence type="ECO:0000259" key="5">
    <source>
        <dbReference type="PROSITE" id="PS50113"/>
    </source>
</evidence>
<dbReference type="InterPro" id="IPR000014">
    <property type="entry name" value="PAS"/>
</dbReference>
<proteinExistence type="predicted"/>
<dbReference type="Proteomes" id="UP000183018">
    <property type="component" value="Unassembled WGS sequence"/>
</dbReference>
<dbReference type="InterPro" id="IPR013656">
    <property type="entry name" value="PAS_4"/>
</dbReference>
<dbReference type="InterPro" id="IPR000700">
    <property type="entry name" value="PAS-assoc_C"/>
</dbReference>
<dbReference type="OrthoDB" id="9765776at2"/>
<dbReference type="PROSITE" id="PS50113">
    <property type="entry name" value="PAC"/>
    <property type="match status" value="2"/>
</dbReference>
<sequence length="438" mass="48759">MFGSHIRTELHEYKKRFENCDQKLAAIRSGMAMIEFTPEGKILEANPAFLNVVGYRLEEVVGQHHRMFCPQALVSSPDYSQFWKRLSQGESFSNRFMRVTKDGREIWLEATYMPVCDAAGQVVSVIKVAADITRQVQIENKHASMLKAIDRSMAVIEFDLGGHVLEANENFLATMGYRMEEIRGKHHRLFCEPAEANSDGYNRFWQRLNQGEYVHEIFKRVAKNGRVIWLRATYNPLFNAAGKLYGVVKFASDITEQAERREAESAAAQLAFEIAQQTDESSVKGAGTVEETMQLVQGISEELEQVSEHMSALSTQSERIGSIVQVIRGIADQTNLLALNAAIEAARAGELGRGFAVVADEVRSLASRTSQATLEINEVVQLNQNLTQSAVAGMSRSQDKVREGVSLAGQAGNVMEEIRVEAQRVVSAVGQLRQTVQN</sequence>
<evidence type="ECO:0000259" key="3">
    <source>
        <dbReference type="PROSITE" id="PS50111"/>
    </source>
</evidence>
<reference evidence="7" key="1">
    <citation type="submission" date="2016-10" db="EMBL/GenBank/DDBJ databases">
        <authorList>
            <person name="Varghese N."/>
            <person name="Submissions S."/>
        </authorList>
    </citation>
    <scope>NUCLEOTIDE SEQUENCE [LARGE SCALE GENOMIC DNA]</scope>
    <source>
        <strain evidence="7">LMG 22563</strain>
    </source>
</reference>
<feature type="domain" description="Methyl-accepting transducer" evidence="3">
    <location>
        <begin position="251"/>
        <end position="438"/>
    </location>
</feature>
<dbReference type="Gene3D" id="1.10.287.950">
    <property type="entry name" value="Methyl-accepting chemotaxis protein"/>
    <property type="match status" value="1"/>
</dbReference>
<keyword evidence="2" id="KW-0807">Transducer</keyword>
<evidence type="ECO:0000259" key="4">
    <source>
        <dbReference type="PROSITE" id="PS50112"/>
    </source>
</evidence>
<dbReference type="Pfam" id="PF08448">
    <property type="entry name" value="PAS_4"/>
    <property type="match status" value="1"/>
</dbReference>
<dbReference type="Pfam" id="PF08447">
    <property type="entry name" value="PAS_3"/>
    <property type="match status" value="1"/>
</dbReference>
<accession>A0A1I3GKN4</accession>
<dbReference type="InterPro" id="IPR050903">
    <property type="entry name" value="Bact_Chemotaxis_MeTrfase"/>
</dbReference>